<dbReference type="AlphaFoldDB" id="A0A7X5EZM3"/>
<comment type="caution">
    <text evidence="1">The sequence shown here is derived from an EMBL/GenBank/DDBJ whole genome shotgun (WGS) entry which is preliminary data.</text>
</comment>
<keyword evidence="2" id="KW-1185">Reference proteome</keyword>
<protein>
    <submittedName>
        <fullName evidence="1">Uncharacterized protein</fullName>
    </submittedName>
</protein>
<dbReference type="EMBL" id="JAABLQ010000001">
    <property type="protein sequence ID" value="NBN76819.1"/>
    <property type="molecule type" value="Genomic_DNA"/>
</dbReference>
<accession>A0A7X5EZM3</accession>
<dbReference type="RefSeq" id="WP_161707578.1">
    <property type="nucleotide sequence ID" value="NZ_JAABLQ010000001.1"/>
</dbReference>
<sequence>MTKFARIIDGIAVDVVAADPAGLYHPDVASQFVSVPAQVERGWRKQGSTWAAPEAPAETPAAAVPRRTVFTPPEFLLLFTAAERVAIRAARPSNPVIADWLAILEDPRLSEVDVTRRSTRDGLDYLASENLITPARAAEIGTGAAL</sequence>
<evidence type="ECO:0000313" key="1">
    <source>
        <dbReference type="EMBL" id="NBN76819.1"/>
    </source>
</evidence>
<gene>
    <name evidence="1" type="ORF">GWI72_00890</name>
</gene>
<organism evidence="1 2">
    <name type="scientific">Pannonibacter tanglangensis</name>
    <dbReference type="NCBI Taxonomy" id="2750084"/>
    <lineage>
        <taxon>Bacteria</taxon>
        <taxon>Pseudomonadati</taxon>
        <taxon>Pseudomonadota</taxon>
        <taxon>Alphaproteobacteria</taxon>
        <taxon>Hyphomicrobiales</taxon>
        <taxon>Stappiaceae</taxon>
        <taxon>Pannonibacter</taxon>
    </lineage>
</organism>
<dbReference type="Proteomes" id="UP000586722">
    <property type="component" value="Unassembled WGS sequence"/>
</dbReference>
<proteinExistence type="predicted"/>
<reference evidence="2" key="1">
    <citation type="submission" date="2020-01" db="EMBL/GenBank/DDBJ databases">
        <authorList>
            <person name="Fang Y."/>
            <person name="Sun R."/>
            <person name="Nie L."/>
            <person name="He J."/>
            <person name="Hao L."/>
            <person name="Wang L."/>
            <person name="Su S."/>
            <person name="Lv E."/>
            <person name="Zhang Z."/>
            <person name="Xie R."/>
            <person name="Liu H."/>
        </authorList>
    </citation>
    <scope>NUCLEOTIDE SEQUENCE [LARGE SCALE GENOMIC DNA]</scope>
    <source>
        <strain evidence="2">XCT-53</strain>
    </source>
</reference>
<name>A0A7X5EZM3_9HYPH</name>
<evidence type="ECO:0000313" key="2">
    <source>
        <dbReference type="Proteomes" id="UP000586722"/>
    </source>
</evidence>